<dbReference type="EMBL" id="QGGU01000008">
    <property type="protein sequence ID" value="PWK49178.1"/>
    <property type="molecule type" value="Genomic_DNA"/>
</dbReference>
<reference evidence="6 7" key="1">
    <citation type="submission" date="2018-05" db="EMBL/GenBank/DDBJ databases">
        <title>Genomic Encyclopedia of Type Strains, Phase IV (KMG-IV): sequencing the most valuable type-strain genomes for metagenomic binning, comparative biology and taxonomic classification.</title>
        <authorList>
            <person name="Goeker M."/>
        </authorList>
    </citation>
    <scope>NUCLEOTIDE SEQUENCE [LARGE SCALE GENOMIC DNA]</scope>
    <source>
        <strain evidence="6 7">DSM 25350</strain>
    </source>
</reference>
<sequence length="106" mass="12339">MPSILESLKHIENETESYKTLIKNKQWDQLSSLTVKRQQKLESIFNQDIDKSLVDEVKNSIERILKLDQAYAQEVKNQKKGESSNIIDIKSKFKAAKQYKSIHEST</sequence>
<comment type="caution">
    <text evidence="6">The sequence shown here is derived from an EMBL/GenBank/DDBJ whole genome shotgun (WGS) entry which is preliminary data.</text>
</comment>
<gene>
    <name evidence="6" type="ORF">C8D97_10887</name>
</gene>
<dbReference type="Proteomes" id="UP000245790">
    <property type="component" value="Unassembled WGS sequence"/>
</dbReference>
<dbReference type="InterPro" id="IPR008622">
    <property type="entry name" value="FliT"/>
</dbReference>
<keyword evidence="2" id="KW-0963">Cytoplasm</keyword>
<name>A0A316FJU2_9GAMM</name>
<organism evidence="6 7">
    <name type="scientific">Pleionea mediterranea</name>
    <dbReference type="NCBI Taxonomy" id="523701"/>
    <lineage>
        <taxon>Bacteria</taxon>
        <taxon>Pseudomonadati</taxon>
        <taxon>Pseudomonadota</taxon>
        <taxon>Gammaproteobacteria</taxon>
        <taxon>Oceanospirillales</taxon>
        <taxon>Pleioneaceae</taxon>
        <taxon>Pleionea</taxon>
    </lineage>
</organism>
<proteinExistence type="predicted"/>
<keyword evidence="3" id="KW-1005">Bacterial flagellum biogenesis</keyword>
<evidence type="ECO:0000313" key="7">
    <source>
        <dbReference type="Proteomes" id="UP000245790"/>
    </source>
</evidence>
<evidence type="ECO:0000256" key="5">
    <source>
        <dbReference type="ARBA" id="ARBA00093797"/>
    </source>
</evidence>
<protein>
    <recommendedName>
        <fullName evidence="5">Flagellar protein FliT</fullName>
    </recommendedName>
</protein>
<dbReference type="RefSeq" id="WP_109763979.1">
    <property type="nucleotide sequence ID" value="NZ_QGGU01000008.1"/>
</dbReference>
<evidence type="ECO:0000256" key="1">
    <source>
        <dbReference type="ARBA" id="ARBA00004514"/>
    </source>
</evidence>
<dbReference type="GO" id="GO:0044781">
    <property type="term" value="P:bacterial-type flagellum organization"/>
    <property type="evidence" value="ECO:0007669"/>
    <property type="project" value="UniProtKB-KW"/>
</dbReference>
<evidence type="ECO:0000256" key="2">
    <source>
        <dbReference type="ARBA" id="ARBA00022490"/>
    </source>
</evidence>
<keyword evidence="7" id="KW-1185">Reference proteome</keyword>
<dbReference type="Gene3D" id="1.20.58.380">
    <property type="entry name" value="Flagellar protein flit"/>
    <property type="match status" value="1"/>
</dbReference>
<comment type="subcellular location">
    <subcellularLocation>
        <location evidence="1">Cytoplasm</location>
        <location evidence="1">Cytosol</location>
    </subcellularLocation>
</comment>
<keyword evidence="4" id="KW-0143">Chaperone</keyword>
<dbReference type="Pfam" id="PF05400">
    <property type="entry name" value="FliT"/>
    <property type="match status" value="1"/>
</dbReference>
<evidence type="ECO:0000256" key="3">
    <source>
        <dbReference type="ARBA" id="ARBA00022795"/>
    </source>
</evidence>
<evidence type="ECO:0000256" key="4">
    <source>
        <dbReference type="ARBA" id="ARBA00023186"/>
    </source>
</evidence>
<accession>A0A316FJU2</accession>
<evidence type="ECO:0000313" key="6">
    <source>
        <dbReference type="EMBL" id="PWK49178.1"/>
    </source>
</evidence>
<dbReference type="AlphaFoldDB" id="A0A316FJU2"/>